<evidence type="ECO:0000313" key="1">
    <source>
        <dbReference type="EMBL" id="KKM07272.1"/>
    </source>
</evidence>
<organism evidence="1">
    <name type="scientific">marine sediment metagenome</name>
    <dbReference type="NCBI Taxonomy" id="412755"/>
    <lineage>
        <taxon>unclassified sequences</taxon>
        <taxon>metagenomes</taxon>
        <taxon>ecological metagenomes</taxon>
    </lineage>
</organism>
<protein>
    <submittedName>
        <fullName evidence="1">Uncharacterized protein</fullName>
    </submittedName>
</protein>
<gene>
    <name evidence="1" type="ORF">LCGC14_1735610</name>
</gene>
<reference evidence="1" key="1">
    <citation type="journal article" date="2015" name="Nature">
        <title>Complex archaea that bridge the gap between prokaryotes and eukaryotes.</title>
        <authorList>
            <person name="Spang A."/>
            <person name="Saw J.H."/>
            <person name="Jorgensen S.L."/>
            <person name="Zaremba-Niedzwiedzka K."/>
            <person name="Martijn J."/>
            <person name="Lind A.E."/>
            <person name="van Eijk R."/>
            <person name="Schleper C."/>
            <person name="Guy L."/>
            <person name="Ettema T.J."/>
        </authorList>
    </citation>
    <scope>NUCLEOTIDE SEQUENCE</scope>
</reference>
<dbReference type="EMBL" id="LAZR01015811">
    <property type="protein sequence ID" value="KKM07272.1"/>
    <property type="molecule type" value="Genomic_DNA"/>
</dbReference>
<proteinExistence type="predicted"/>
<name>A0A0F9HVV4_9ZZZZ</name>
<accession>A0A0F9HVV4</accession>
<sequence length="157" mass="18621">MNPWKVFLKFSDGVNKELELFDAKSYFGGYLKIKRSYFNSLVKTIKMTKKYFTQRAIERVFSPDENDWTLNPWMLIIIKDNEKKNSFWLFIKREKDLSGVLVAIGPKPFADYNNKNLTEAKREIKRLINYIVAYLNKFNCVILLPNYLKTSNEIKIS</sequence>
<comment type="caution">
    <text evidence="1">The sequence shown here is derived from an EMBL/GenBank/DDBJ whole genome shotgun (WGS) entry which is preliminary data.</text>
</comment>
<dbReference type="AlphaFoldDB" id="A0A0F9HVV4"/>